<comment type="caution">
    <text evidence="1">The sequence shown here is derived from an EMBL/GenBank/DDBJ whole genome shotgun (WGS) entry which is preliminary data.</text>
</comment>
<dbReference type="InterPro" id="IPR010321">
    <property type="entry name" value="DUF922"/>
</dbReference>
<dbReference type="Pfam" id="PF06037">
    <property type="entry name" value="DUF922"/>
    <property type="match status" value="1"/>
</dbReference>
<reference evidence="1 2" key="1">
    <citation type="submission" date="2024-01" db="EMBL/GenBank/DDBJ databases">
        <title>Mariniflexile litorale sp. nov., isolated from the shallow sediments of the Sea of Japan.</title>
        <authorList>
            <person name="Romanenko L."/>
            <person name="Bystritskaya E."/>
            <person name="Isaeva M."/>
        </authorList>
    </citation>
    <scope>NUCLEOTIDE SEQUENCE [LARGE SCALE GENOMIC DNA]</scope>
    <source>
        <strain evidence="1 2">KCTC 32427</strain>
    </source>
</reference>
<dbReference type="Proteomes" id="UP001416393">
    <property type="component" value="Unassembled WGS sequence"/>
</dbReference>
<organism evidence="1 2">
    <name type="scientific">Mariniflexile soesokkakense</name>
    <dbReference type="NCBI Taxonomy" id="1343160"/>
    <lineage>
        <taxon>Bacteria</taxon>
        <taxon>Pseudomonadati</taxon>
        <taxon>Bacteroidota</taxon>
        <taxon>Flavobacteriia</taxon>
        <taxon>Flavobacteriales</taxon>
        <taxon>Flavobacteriaceae</taxon>
        <taxon>Mariniflexile</taxon>
    </lineage>
</organism>
<keyword evidence="2" id="KW-1185">Reference proteome</keyword>
<proteinExistence type="predicted"/>
<dbReference type="EMBL" id="JAZHYP010000003">
    <property type="protein sequence ID" value="MEN3323775.1"/>
    <property type="molecule type" value="Genomic_DNA"/>
</dbReference>
<accession>A0ABV0AE16</accession>
<name>A0ABV0AE16_9FLAO</name>
<gene>
    <name evidence="1" type="ORF">VP395_08555</name>
</gene>
<evidence type="ECO:0000313" key="2">
    <source>
        <dbReference type="Proteomes" id="UP001416393"/>
    </source>
</evidence>
<protein>
    <submittedName>
        <fullName evidence="1">DUF922 domain-containing protein</fullName>
    </submittedName>
</protein>
<sequence length="165" mass="19615">MFSQENNSSSNDSIITWSKTYKLEWQDYTGKMNPDIFAYAVTSYKIDIIPENVKVDAQDNILNYQDLTVLANFYKNHSWAISTDVDLLNHERLHFDIAELFAKKIRTRFSELKAAKEKRFSVYWDEYSILWKACRQLQKQYDLETNHGEKKAENDQWIAKINEEL</sequence>
<dbReference type="RefSeq" id="WP_346241486.1">
    <property type="nucleotide sequence ID" value="NZ_JAZHYP010000003.1"/>
</dbReference>
<evidence type="ECO:0000313" key="1">
    <source>
        <dbReference type="EMBL" id="MEN3323775.1"/>
    </source>
</evidence>